<name>A0ABP3R511_9ACTN</name>
<dbReference type="EMBL" id="BAAACA010000015">
    <property type="protein sequence ID" value="GAA0599746.1"/>
    <property type="molecule type" value="Genomic_DNA"/>
</dbReference>
<accession>A0ABP3R511</accession>
<gene>
    <name evidence="1" type="ORF">GCM10010394_31550</name>
</gene>
<organism evidence="1 2">
    <name type="scientific">Streptomyces crystallinus</name>
    <dbReference type="NCBI Taxonomy" id="68191"/>
    <lineage>
        <taxon>Bacteria</taxon>
        <taxon>Bacillati</taxon>
        <taxon>Actinomycetota</taxon>
        <taxon>Actinomycetes</taxon>
        <taxon>Kitasatosporales</taxon>
        <taxon>Streptomycetaceae</taxon>
        <taxon>Streptomyces</taxon>
    </lineage>
</organism>
<comment type="caution">
    <text evidence="1">The sequence shown here is derived from an EMBL/GenBank/DDBJ whole genome shotgun (WGS) entry which is preliminary data.</text>
</comment>
<proteinExistence type="predicted"/>
<protein>
    <submittedName>
        <fullName evidence="1">Uncharacterized protein</fullName>
    </submittedName>
</protein>
<evidence type="ECO:0000313" key="1">
    <source>
        <dbReference type="EMBL" id="GAA0599746.1"/>
    </source>
</evidence>
<dbReference type="Proteomes" id="UP001500668">
    <property type="component" value="Unassembled WGS sequence"/>
</dbReference>
<reference evidence="2" key="1">
    <citation type="journal article" date="2019" name="Int. J. Syst. Evol. Microbiol.">
        <title>The Global Catalogue of Microorganisms (GCM) 10K type strain sequencing project: providing services to taxonomists for standard genome sequencing and annotation.</title>
        <authorList>
            <consortium name="The Broad Institute Genomics Platform"/>
            <consortium name="The Broad Institute Genome Sequencing Center for Infectious Disease"/>
            <person name="Wu L."/>
            <person name="Ma J."/>
        </authorList>
    </citation>
    <scope>NUCLEOTIDE SEQUENCE [LARGE SCALE GENOMIC DNA]</scope>
    <source>
        <strain evidence="2">JCM 5067</strain>
    </source>
</reference>
<evidence type="ECO:0000313" key="2">
    <source>
        <dbReference type="Proteomes" id="UP001500668"/>
    </source>
</evidence>
<keyword evidence="2" id="KW-1185">Reference proteome</keyword>
<sequence length="60" mass="6754">MQPCPRCGGSAETDPEHARVVCCLSCWHTWVLPGERPCAGTRNLLAPGLRMLEEYRDLNR</sequence>